<keyword evidence="6" id="KW-0472">Membrane</keyword>
<evidence type="ECO:0008006" key="9">
    <source>
        <dbReference type="Google" id="ProtNLM"/>
    </source>
</evidence>
<keyword evidence="5" id="KW-1133">Transmembrane helix</keyword>
<accession>A0A382B2G1</accession>
<keyword evidence="2" id="KW-1003">Cell membrane</keyword>
<comment type="subcellular location">
    <subcellularLocation>
        <location evidence="1">Cell membrane</location>
        <topology evidence="1">Single-pass type II membrane protein</topology>
    </subcellularLocation>
</comment>
<keyword evidence="4" id="KW-0812">Transmembrane</keyword>
<dbReference type="Pfam" id="PF04999">
    <property type="entry name" value="FtsL"/>
    <property type="match status" value="1"/>
</dbReference>
<evidence type="ECO:0000256" key="2">
    <source>
        <dbReference type="ARBA" id="ARBA00022475"/>
    </source>
</evidence>
<keyword evidence="7" id="KW-0131">Cell cycle</keyword>
<keyword evidence="3" id="KW-0132">Cell division</keyword>
<dbReference type="PANTHER" id="PTHR37479:SF1">
    <property type="entry name" value="CELL DIVISION PROTEIN FTSL"/>
    <property type="match status" value="1"/>
</dbReference>
<dbReference type="InterPro" id="IPR011922">
    <property type="entry name" value="Cell_div_FtsL"/>
</dbReference>
<protein>
    <recommendedName>
        <fullName evidence="9">Cell division protein FtsL</fullName>
    </recommendedName>
</protein>
<evidence type="ECO:0000313" key="8">
    <source>
        <dbReference type="EMBL" id="SVB07784.1"/>
    </source>
</evidence>
<organism evidence="8">
    <name type="scientific">marine metagenome</name>
    <dbReference type="NCBI Taxonomy" id="408172"/>
    <lineage>
        <taxon>unclassified sequences</taxon>
        <taxon>metagenomes</taxon>
        <taxon>ecological metagenomes</taxon>
    </lineage>
</organism>
<evidence type="ECO:0000256" key="7">
    <source>
        <dbReference type="ARBA" id="ARBA00023306"/>
    </source>
</evidence>
<sequence length="79" mass="9119">VTCSAFGVVLVRYENRQVYLDVRQTEVQRDRLNEEWGKLQLESATWSLHSLVALEARRELEMLPPPPGDIVVVRLEASR</sequence>
<evidence type="ECO:0000256" key="5">
    <source>
        <dbReference type="ARBA" id="ARBA00022989"/>
    </source>
</evidence>
<evidence type="ECO:0000256" key="4">
    <source>
        <dbReference type="ARBA" id="ARBA00022692"/>
    </source>
</evidence>
<dbReference type="EMBL" id="UINC01027841">
    <property type="protein sequence ID" value="SVB07784.1"/>
    <property type="molecule type" value="Genomic_DNA"/>
</dbReference>
<name>A0A382B2G1_9ZZZZ</name>
<reference evidence="8" key="1">
    <citation type="submission" date="2018-05" db="EMBL/GenBank/DDBJ databases">
        <authorList>
            <person name="Lanie J.A."/>
            <person name="Ng W.-L."/>
            <person name="Kazmierczak K.M."/>
            <person name="Andrzejewski T.M."/>
            <person name="Davidsen T.M."/>
            <person name="Wayne K.J."/>
            <person name="Tettelin H."/>
            <person name="Glass J.I."/>
            <person name="Rusch D."/>
            <person name="Podicherti R."/>
            <person name="Tsui H.-C.T."/>
            <person name="Winkler M.E."/>
        </authorList>
    </citation>
    <scope>NUCLEOTIDE SEQUENCE</scope>
</reference>
<proteinExistence type="predicted"/>
<dbReference type="PANTHER" id="PTHR37479">
    <property type="entry name" value="CELL DIVISION PROTEIN FTSL"/>
    <property type="match status" value="1"/>
</dbReference>
<evidence type="ECO:0000256" key="3">
    <source>
        <dbReference type="ARBA" id="ARBA00022618"/>
    </source>
</evidence>
<feature type="non-terminal residue" evidence="8">
    <location>
        <position position="1"/>
    </location>
</feature>
<dbReference type="AlphaFoldDB" id="A0A382B2G1"/>
<evidence type="ECO:0000256" key="6">
    <source>
        <dbReference type="ARBA" id="ARBA00023136"/>
    </source>
</evidence>
<gene>
    <name evidence="8" type="ORF">METZ01_LOCUS160638</name>
</gene>
<evidence type="ECO:0000256" key="1">
    <source>
        <dbReference type="ARBA" id="ARBA00004401"/>
    </source>
</evidence>
<dbReference type="GO" id="GO:0032153">
    <property type="term" value="C:cell division site"/>
    <property type="evidence" value="ECO:0007669"/>
    <property type="project" value="TreeGrafter"/>
</dbReference>
<dbReference type="GO" id="GO:0005886">
    <property type="term" value="C:plasma membrane"/>
    <property type="evidence" value="ECO:0007669"/>
    <property type="project" value="UniProtKB-SubCell"/>
</dbReference>
<dbReference type="GO" id="GO:0043093">
    <property type="term" value="P:FtsZ-dependent cytokinesis"/>
    <property type="evidence" value="ECO:0007669"/>
    <property type="project" value="TreeGrafter"/>
</dbReference>
<dbReference type="NCBIfam" id="TIGR02209">
    <property type="entry name" value="ftsL_broad"/>
    <property type="match status" value="1"/>
</dbReference>